<dbReference type="Gene3D" id="3.40.50.10330">
    <property type="entry name" value="Probable inorganic polyphosphate/atp-NAD kinase, domain 1"/>
    <property type="match status" value="1"/>
</dbReference>
<dbReference type="InterPro" id="IPR045540">
    <property type="entry name" value="YegS/DAGK_C"/>
</dbReference>
<dbReference type="GO" id="GO:0016301">
    <property type="term" value="F:kinase activity"/>
    <property type="evidence" value="ECO:0007669"/>
    <property type="project" value="UniProtKB-KW"/>
</dbReference>
<dbReference type="InterPro" id="IPR017438">
    <property type="entry name" value="ATP-NAD_kinase_N"/>
</dbReference>
<dbReference type="InterPro" id="IPR001206">
    <property type="entry name" value="Diacylglycerol_kinase_cat_dom"/>
</dbReference>
<evidence type="ECO:0000256" key="8">
    <source>
        <dbReference type="ARBA" id="ARBA00023098"/>
    </source>
</evidence>
<keyword evidence="5" id="KW-0547">Nucleotide-binding</keyword>
<proteinExistence type="inferred from homology"/>
<keyword evidence="8" id="KW-0443">Lipid metabolism</keyword>
<keyword evidence="10" id="KW-1208">Phospholipid metabolism</keyword>
<comment type="cofactor">
    <cofactor evidence="1">
        <name>Mg(2+)</name>
        <dbReference type="ChEBI" id="CHEBI:18420"/>
    </cofactor>
</comment>
<dbReference type="PROSITE" id="PS50146">
    <property type="entry name" value="DAGK"/>
    <property type="match status" value="1"/>
</dbReference>
<dbReference type="Gene3D" id="2.60.200.40">
    <property type="match status" value="1"/>
</dbReference>
<protein>
    <submittedName>
        <fullName evidence="12">Diacylglycerol/lipid kinase family protein</fullName>
        <ecNumber evidence="12">2.7.1.-</ecNumber>
    </submittedName>
</protein>
<feature type="domain" description="DAGKc" evidence="11">
    <location>
        <begin position="1"/>
        <end position="128"/>
    </location>
</feature>
<keyword evidence="6 12" id="KW-0418">Kinase</keyword>
<evidence type="ECO:0000256" key="9">
    <source>
        <dbReference type="ARBA" id="ARBA00023209"/>
    </source>
</evidence>
<reference evidence="13" key="1">
    <citation type="journal article" date="2019" name="Int. J. Syst. Evol. Microbiol.">
        <title>The Global Catalogue of Microorganisms (GCM) 10K type strain sequencing project: providing services to taxonomists for standard genome sequencing and annotation.</title>
        <authorList>
            <consortium name="The Broad Institute Genomics Platform"/>
            <consortium name="The Broad Institute Genome Sequencing Center for Infectious Disease"/>
            <person name="Wu L."/>
            <person name="Ma J."/>
        </authorList>
    </citation>
    <scope>NUCLEOTIDE SEQUENCE [LARGE SCALE GENOMIC DNA]</scope>
    <source>
        <strain evidence="13">CGMCC 1.12942</strain>
    </source>
</reference>
<dbReference type="Pfam" id="PF19279">
    <property type="entry name" value="YegS_C"/>
    <property type="match status" value="1"/>
</dbReference>
<dbReference type="EC" id="2.7.1.-" evidence="12"/>
<gene>
    <name evidence="12" type="ORF">ACFQNG_00855</name>
</gene>
<evidence type="ECO:0000313" key="12">
    <source>
        <dbReference type="EMBL" id="MFC7439720.1"/>
    </source>
</evidence>
<dbReference type="InterPro" id="IPR016064">
    <property type="entry name" value="NAD/diacylglycerol_kinase_sf"/>
</dbReference>
<evidence type="ECO:0000256" key="10">
    <source>
        <dbReference type="ARBA" id="ARBA00023264"/>
    </source>
</evidence>
<evidence type="ECO:0000256" key="6">
    <source>
        <dbReference type="ARBA" id="ARBA00022777"/>
    </source>
</evidence>
<keyword evidence="4 12" id="KW-0808">Transferase</keyword>
<dbReference type="InterPro" id="IPR005218">
    <property type="entry name" value="Diacylglycerol/lipid_kinase"/>
</dbReference>
<organism evidence="12 13">
    <name type="scientific">Laceyella putida</name>
    <dbReference type="NCBI Taxonomy" id="110101"/>
    <lineage>
        <taxon>Bacteria</taxon>
        <taxon>Bacillati</taxon>
        <taxon>Bacillota</taxon>
        <taxon>Bacilli</taxon>
        <taxon>Bacillales</taxon>
        <taxon>Thermoactinomycetaceae</taxon>
        <taxon>Laceyella</taxon>
    </lineage>
</organism>
<dbReference type="EMBL" id="JBHTBW010000003">
    <property type="protein sequence ID" value="MFC7439720.1"/>
    <property type="molecule type" value="Genomic_DNA"/>
</dbReference>
<keyword evidence="13" id="KW-1185">Reference proteome</keyword>
<dbReference type="InterPro" id="IPR050187">
    <property type="entry name" value="Lipid_Phosphate_FormReg"/>
</dbReference>
<comment type="caution">
    <text evidence="12">The sequence shown here is derived from an EMBL/GenBank/DDBJ whole genome shotgun (WGS) entry which is preliminary data.</text>
</comment>
<dbReference type="SUPFAM" id="SSF111331">
    <property type="entry name" value="NAD kinase/diacylglycerol kinase-like"/>
    <property type="match status" value="1"/>
</dbReference>
<evidence type="ECO:0000256" key="1">
    <source>
        <dbReference type="ARBA" id="ARBA00001946"/>
    </source>
</evidence>
<keyword evidence="7" id="KW-0067">ATP-binding</keyword>
<dbReference type="PANTHER" id="PTHR12358">
    <property type="entry name" value="SPHINGOSINE KINASE"/>
    <property type="match status" value="1"/>
</dbReference>
<evidence type="ECO:0000256" key="2">
    <source>
        <dbReference type="ARBA" id="ARBA00005983"/>
    </source>
</evidence>
<evidence type="ECO:0000313" key="13">
    <source>
        <dbReference type="Proteomes" id="UP001596500"/>
    </source>
</evidence>
<evidence type="ECO:0000256" key="7">
    <source>
        <dbReference type="ARBA" id="ARBA00022840"/>
    </source>
</evidence>
<dbReference type="Pfam" id="PF00781">
    <property type="entry name" value="DAGK_cat"/>
    <property type="match status" value="1"/>
</dbReference>
<dbReference type="Proteomes" id="UP001596500">
    <property type="component" value="Unassembled WGS sequence"/>
</dbReference>
<evidence type="ECO:0000256" key="4">
    <source>
        <dbReference type="ARBA" id="ARBA00022679"/>
    </source>
</evidence>
<comment type="similarity">
    <text evidence="2">Belongs to the diacylglycerol/lipid kinase family.</text>
</comment>
<dbReference type="RefSeq" id="WP_379862901.1">
    <property type="nucleotide sequence ID" value="NZ_JBHTBW010000003.1"/>
</dbReference>
<evidence type="ECO:0000256" key="5">
    <source>
        <dbReference type="ARBA" id="ARBA00022741"/>
    </source>
</evidence>
<dbReference type="SMART" id="SM00046">
    <property type="entry name" value="DAGKc"/>
    <property type="match status" value="1"/>
</dbReference>
<dbReference type="PANTHER" id="PTHR12358:SF54">
    <property type="entry name" value="SPHINGOSINE KINASE RELATED PROTEIN"/>
    <property type="match status" value="1"/>
</dbReference>
<dbReference type="NCBIfam" id="TIGR00147">
    <property type="entry name" value="YegS/Rv2252/BmrU family lipid kinase"/>
    <property type="match status" value="1"/>
</dbReference>
<name>A0ABW2RFN0_9BACL</name>
<evidence type="ECO:0000256" key="3">
    <source>
        <dbReference type="ARBA" id="ARBA00022516"/>
    </source>
</evidence>
<evidence type="ECO:0000259" key="11">
    <source>
        <dbReference type="PROSITE" id="PS50146"/>
    </source>
</evidence>
<sequence>MMLIVVNQGAGRGKGRFVWRQIKDRLDEQNQPYQVLYTKPHVRVVDELSRVLAGSHVDRVVAVGGDGTFSEVAEALASTGISLGLIPAGTGNDIARALQIPSEPEAALRRVFSNQPQTIDMARLKERTMLGFAGMGFDAAVADAVNRGKSKHWLGSLVYGVTAVRMLRQFKPSRVTLRVDGQEWVYEAVWMVAACNTSQFGGGMKICPHASPNDGTLDVCVVKELTVCEFLRIFPSVYRGKHVNHPAVAFHRGCEIGIRAEEPFLTHIDGDLAGGGLEQIQLLPRALSIL</sequence>
<keyword evidence="3" id="KW-0444">Lipid biosynthesis</keyword>
<accession>A0ABW2RFN0</accession>
<keyword evidence="9" id="KW-0594">Phospholipid biosynthesis</keyword>